<reference evidence="2" key="1">
    <citation type="submission" date="2020-05" db="EMBL/GenBank/DDBJ databases">
        <authorList>
            <person name="Chiriac C."/>
            <person name="Salcher M."/>
            <person name="Ghai R."/>
            <person name="Kavagutti S V."/>
        </authorList>
    </citation>
    <scope>NUCLEOTIDE SEQUENCE</scope>
</reference>
<keyword evidence="1" id="KW-0812">Transmembrane</keyword>
<keyword evidence="1" id="KW-1133">Transmembrane helix</keyword>
<gene>
    <name evidence="2" type="ORF">UFOPK3837_00213</name>
</gene>
<name>A0A6J7JW41_9ZZZZ</name>
<accession>A0A6J7JW41</accession>
<evidence type="ECO:0000313" key="2">
    <source>
        <dbReference type="EMBL" id="CAB4947475.1"/>
    </source>
</evidence>
<dbReference type="InterPro" id="IPR025339">
    <property type="entry name" value="DUF4245"/>
</dbReference>
<keyword evidence="1" id="KW-0472">Membrane</keyword>
<feature type="transmembrane region" description="Helical" evidence="1">
    <location>
        <begin position="14"/>
        <end position="35"/>
    </location>
</feature>
<evidence type="ECO:0000256" key="1">
    <source>
        <dbReference type="SAM" id="Phobius"/>
    </source>
</evidence>
<proteinExistence type="predicted"/>
<dbReference type="Pfam" id="PF14030">
    <property type="entry name" value="DUF4245"/>
    <property type="match status" value="1"/>
</dbReference>
<sequence>MSDAAAQRRARQTVINLALSLLATLGLVLAIVLMVPRDDTSKIQHVDVVSIAKQAAITSNEIIVTPDLPAGWWSNHAEWNDGTTDAVPTFEAGFVSPTNQYVGLIEAFHANPTWLALKLQGTKLTGAIPVGYRTWDIYTSETVHDPAKSMDYIAVMTVNRDDFVLLYGTATKTEFEYLATSIDFKLQKVKPND</sequence>
<dbReference type="AlphaFoldDB" id="A0A6J7JW41"/>
<organism evidence="2">
    <name type="scientific">freshwater metagenome</name>
    <dbReference type="NCBI Taxonomy" id="449393"/>
    <lineage>
        <taxon>unclassified sequences</taxon>
        <taxon>metagenomes</taxon>
        <taxon>ecological metagenomes</taxon>
    </lineage>
</organism>
<protein>
    <submittedName>
        <fullName evidence="2">Unannotated protein</fullName>
    </submittedName>
</protein>
<dbReference type="EMBL" id="CAFBNO010000004">
    <property type="protein sequence ID" value="CAB4947475.1"/>
    <property type="molecule type" value="Genomic_DNA"/>
</dbReference>